<keyword evidence="2" id="KW-1185">Reference proteome</keyword>
<dbReference type="Proteomes" id="UP000037035">
    <property type="component" value="Unassembled WGS sequence"/>
</dbReference>
<gene>
    <name evidence="1" type="ORF">VP01_2328g3</name>
</gene>
<evidence type="ECO:0000313" key="2">
    <source>
        <dbReference type="Proteomes" id="UP000037035"/>
    </source>
</evidence>
<dbReference type="AlphaFoldDB" id="A0A0L6V7L3"/>
<reference evidence="1 2" key="1">
    <citation type="submission" date="2015-08" db="EMBL/GenBank/DDBJ databases">
        <title>Next Generation Sequencing and Analysis of the Genome of Puccinia sorghi L Schw, the Causal Agent of Maize Common Rust.</title>
        <authorList>
            <person name="Rochi L."/>
            <person name="Burguener G."/>
            <person name="Darino M."/>
            <person name="Turjanski A."/>
            <person name="Kreff E."/>
            <person name="Dieguez M.J."/>
            <person name="Sacco F."/>
        </authorList>
    </citation>
    <scope>NUCLEOTIDE SEQUENCE [LARGE SCALE GENOMIC DNA]</scope>
    <source>
        <strain evidence="1 2">RO10H11247</strain>
    </source>
</reference>
<organism evidence="1 2">
    <name type="scientific">Puccinia sorghi</name>
    <dbReference type="NCBI Taxonomy" id="27349"/>
    <lineage>
        <taxon>Eukaryota</taxon>
        <taxon>Fungi</taxon>
        <taxon>Dikarya</taxon>
        <taxon>Basidiomycota</taxon>
        <taxon>Pucciniomycotina</taxon>
        <taxon>Pucciniomycetes</taxon>
        <taxon>Pucciniales</taxon>
        <taxon>Pucciniaceae</taxon>
        <taxon>Puccinia</taxon>
    </lineage>
</organism>
<feature type="non-terminal residue" evidence="1">
    <location>
        <position position="156"/>
    </location>
</feature>
<comment type="caution">
    <text evidence="1">The sequence shown here is derived from an EMBL/GenBank/DDBJ whole genome shotgun (WGS) entry which is preliminary data.</text>
</comment>
<evidence type="ECO:0000313" key="1">
    <source>
        <dbReference type="EMBL" id="KNZ56748.1"/>
    </source>
</evidence>
<accession>A0A0L6V7L3</accession>
<sequence>MGDQVCQLNTSVFYARIVGMFNAGDSESVSSTDFVADMLWDELELGENKECDKEKILLGLSAKIWIVAFAPQHLVAILITGHMHNIISRTQFEKVRALVEIFDLGFPHWTTLESLSVFDNKCYSLSLGTLLSLVWNWLIQWLIQNWIFIQLNQMDF</sequence>
<dbReference type="EMBL" id="LAVV01007201">
    <property type="protein sequence ID" value="KNZ56748.1"/>
    <property type="molecule type" value="Genomic_DNA"/>
</dbReference>
<dbReference type="VEuPathDB" id="FungiDB:VP01_2328g3"/>
<protein>
    <submittedName>
        <fullName evidence="1">Uncharacterized protein</fullName>
    </submittedName>
</protein>
<dbReference type="STRING" id="27349.A0A0L6V7L3"/>
<name>A0A0L6V7L3_9BASI</name>
<proteinExistence type="predicted"/>